<feature type="region of interest" description="Disordered" evidence="1">
    <location>
        <begin position="1"/>
        <end position="22"/>
    </location>
</feature>
<dbReference type="InParanoid" id="A0A0C2YP82"/>
<dbReference type="EMBL" id="KN822253">
    <property type="protein sequence ID" value="KIM51523.1"/>
    <property type="molecule type" value="Genomic_DNA"/>
</dbReference>
<evidence type="ECO:0000313" key="2">
    <source>
        <dbReference type="EMBL" id="KIM51523.1"/>
    </source>
</evidence>
<reference evidence="3" key="2">
    <citation type="submission" date="2015-01" db="EMBL/GenBank/DDBJ databases">
        <title>Evolutionary Origins and Diversification of the Mycorrhizal Mutualists.</title>
        <authorList>
            <consortium name="DOE Joint Genome Institute"/>
            <consortium name="Mycorrhizal Genomics Consortium"/>
            <person name="Kohler A."/>
            <person name="Kuo A."/>
            <person name="Nagy L.G."/>
            <person name="Floudas D."/>
            <person name="Copeland A."/>
            <person name="Barry K.W."/>
            <person name="Cichocki N."/>
            <person name="Veneault-Fourrey C."/>
            <person name="LaButti K."/>
            <person name="Lindquist E.A."/>
            <person name="Lipzen A."/>
            <person name="Lundell T."/>
            <person name="Morin E."/>
            <person name="Murat C."/>
            <person name="Riley R."/>
            <person name="Ohm R."/>
            <person name="Sun H."/>
            <person name="Tunlid A."/>
            <person name="Henrissat B."/>
            <person name="Grigoriev I.V."/>
            <person name="Hibbett D.S."/>
            <person name="Martin F."/>
        </authorList>
    </citation>
    <scope>NUCLEOTIDE SEQUENCE [LARGE SCALE GENOMIC DNA]</scope>
    <source>
        <strain evidence="3">Foug A</strain>
    </source>
</reference>
<dbReference type="HOGENOM" id="CLU_1653160_0_0_1"/>
<proteinExistence type="predicted"/>
<dbReference type="Proteomes" id="UP000053989">
    <property type="component" value="Unassembled WGS sequence"/>
</dbReference>
<evidence type="ECO:0000313" key="3">
    <source>
        <dbReference type="Proteomes" id="UP000053989"/>
    </source>
</evidence>
<name>A0A0C2YP82_9AGAM</name>
<gene>
    <name evidence="2" type="ORF">SCLCIDRAFT_33381</name>
</gene>
<evidence type="ECO:0000256" key="1">
    <source>
        <dbReference type="SAM" id="MobiDB-lite"/>
    </source>
</evidence>
<accession>A0A0C2YP82</accession>
<reference evidence="2 3" key="1">
    <citation type="submission" date="2014-04" db="EMBL/GenBank/DDBJ databases">
        <authorList>
            <consortium name="DOE Joint Genome Institute"/>
            <person name="Kuo A."/>
            <person name="Kohler A."/>
            <person name="Nagy L.G."/>
            <person name="Floudas D."/>
            <person name="Copeland A."/>
            <person name="Barry K.W."/>
            <person name="Cichocki N."/>
            <person name="Veneault-Fourrey C."/>
            <person name="LaButti K."/>
            <person name="Lindquist E.A."/>
            <person name="Lipzen A."/>
            <person name="Lundell T."/>
            <person name="Morin E."/>
            <person name="Murat C."/>
            <person name="Sun H."/>
            <person name="Tunlid A."/>
            <person name="Henrissat B."/>
            <person name="Grigoriev I.V."/>
            <person name="Hibbett D.S."/>
            <person name="Martin F."/>
            <person name="Nordberg H.P."/>
            <person name="Cantor M.N."/>
            <person name="Hua S.X."/>
        </authorList>
    </citation>
    <scope>NUCLEOTIDE SEQUENCE [LARGE SCALE GENOMIC DNA]</scope>
    <source>
        <strain evidence="2 3">Foug A</strain>
    </source>
</reference>
<keyword evidence="3" id="KW-1185">Reference proteome</keyword>
<feature type="compositionally biased region" description="Basic residues" evidence="1">
    <location>
        <begin position="1"/>
        <end position="10"/>
    </location>
</feature>
<organism evidence="2 3">
    <name type="scientific">Scleroderma citrinum Foug A</name>
    <dbReference type="NCBI Taxonomy" id="1036808"/>
    <lineage>
        <taxon>Eukaryota</taxon>
        <taxon>Fungi</taxon>
        <taxon>Dikarya</taxon>
        <taxon>Basidiomycota</taxon>
        <taxon>Agaricomycotina</taxon>
        <taxon>Agaricomycetes</taxon>
        <taxon>Agaricomycetidae</taxon>
        <taxon>Boletales</taxon>
        <taxon>Sclerodermatineae</taxon>
        <taxon>Sclerodermataceae</taxon>
        <taxon>Scleroderma</taxon>
    </lineage>
</organism>
<protein>
    <submittedName>
        <fullName evidence="2">Uncharacterized protein</fullName>
    </submittedName>
</protein>
<sequence>MILPRRRRPTTRSPGWMGGPDDTGDVTAASFISSTINVAPHLALDATSIVAVAVALDFSKDDASTRILRHLIWRIPRHVQVDVIDTVLSPLIDGLGRGLSGEHCVLRPIRCVLTLFAFFFFFFQPFSRRMQHVAYLYARSKRSWGCQSCLARLSAALQLQ</sequence>
<dbReference type="AlphaFoldDB" id="A0A0C2YP82"/>